<name>A0AAV0N7X5_9ROSI</name>
<evidence type="ECO:0000313" key="2">
    <source>
        <dbReference type="EMBL" id="CAI0454527.1"/>
    </source>
</evidence>
<feature type="domain" description="Agglutinin" evidence="1">
    <location>
        <begin position="158"/>
        <end position="339"/>
    </location>
</feature>
<dbReference type="AlphaFoldDB" id="A0AAV0N7X5"/>
<proteinExistence type="predicted"/>
<dbReference type="InterPro" id="IPR036242">
    <property type="entry name" value="Agglutinin_dom_sf"/>
</dbReference>
<dbReference type="Proteomes" id="UP001154282">
    <property type="component" value="Unassembled WGS sequence"/>
</dbReference>
<dbReference type="PANTHER" id="PTHR39244:SF5">
    <property type="entry name" value="NATTERIN-3-LIKE"/>
    <property type="match status" value="1"/>
</dbReference>
<dbReference type="InterPro" id="IPR004991">
    <property type="entry name" value="Aerolysin-like"/>
</dbReference>
<gene>
    <name evidence="2" type="ORF">LITE_LOCUS32001</name>
</gene>
<dbReference type="PANTHER" id="PTHR39244">
    <property type="entry name" value="NATTERIN-4"/>
    <property type="match status" value="1"/>
</dbReference>
<dbReference type="Pfam" id="PF07468">
    <property type="entry name" value="Agglutinin"/>
    <property type="match status" value="2"/>
</dbReference>
<feature type="domain" description="Agglutinin" evidence="1">
    <location>
        <begin position="7"/>
        <end position="152"/>
    </location>
</feature>
<accession>A0AAV0N7X5</accession>
<evidence type="ECO:0000313" key="3">
    <source>
        <dbReference type="Proteomes" id="UP001154282"/>
    </source>
</evidence>
<dbReference type="InterPro" id="IPR053237">
    <property type="entry name" value="Natterin_C"/>
</dbReference>
<evidence type="ECO:0000259" key="1">
    <source>
        <dbReference type="SMART" id="SM00791"/>
    </source>
</evidence>
<keyword evidence="3" id="KW-1185">Reference proteome</keyword>
<dbReference type="SMART" id="SM00791">
    <property type="entry name" value="Agglutinin"/>
    <property type="match status" value="2"/>
</dbReference>
<dbReference type="InterPro" id="IPR008998">
    <property type="entry name" value="Agglutinin"/>
</dbReference>
<dbReference type="SUPFAM" id="SSF50382">
    <property type="entry name" value="Agglutinin"/>
    <property type="match status" value="2"/>
</dbReference>
<dbReference type="SUPFAM" id="SSF56973">
    <property type="entry name" value="Aerolisin/ETX pore-forming domain"/>
    <property type="match status" value="1"/>
</dbReference>
<protein>
    <recommendedName>
        <fullName evidence="1">Agglutinin domain-containing protein</fullName>
    </recommendedName>
</protein>
<comment type="caution">
    <text evidence="2">The sequence shown here is derived from an EMBL/GenBank/DDBJ whole genome shotgun (WGS) entry which is preliminary data.</text>
</comment>
<dbReference type="Gene3D" id="2.170.15.10">
    <property type="entry name" value="Proaerolysin, chain A, domain 3"/>
    <property type="match status" value="1"/>
</dbReference>
<reference evidence="2" key="1">
    <citation type="submission" date="2022-08" db="EMBL/GenBank/DDBJ databases">
        <authorList>
            <person name="Gutierrez-Valencia J."/>
        </authorList>
    </citation>
    <scope>NUCLEOTIDE SEQUENCE</scope>
</reference>
<dbReference type="Gene3D" id="2.80.10.50">
    <property type="match status" value="2"/>
</dbReference>
<dbReference type="EMBL" id="CAMGYJ010000008">
    <property type="protein sequence ID" value="CAI0454527.1"/>
    <property type="molecule type" value="Genomic_DNA"/>
</dbReference>
<dbReference type="Pfam" id="PF03318">
    <property type="entry name" value="ETX_MTX2"/>
    <property type="match status" value="1"/>
</dbReference>
<organism evidence="2 3">
    <name type="scientific">Linum tenue</name>
    <dbReference type="NCBI Taxonomy" id="586396"/>
    <lineage>
        <taxon>Eukaryota</taxon>
        <taxon>Viridiplantae</taxon>
        <taxon>Streptophyta</taxon>
        <taxon>Embryophyta</taxon>
        <taxon>Tracheophyta</taxon>
        <taxon>Spermatophyta</taxon>
        <taxon>Magnoliopsida</taxon>
        <taxon>eudicotyledons</taxon>
        <taxon>Gunneridae</taxon>
        <taxon>Pentapetalae</taxon>
        <taxon>rosids</taxon>
        <taxon>fabids</taxon>
        <taxon>Malpighiales</taxon>
        <taxon>Linaceae</taxon>
        <taxon>Linum</taxon>
    </lineage>
</organism>
<sequence>MSSGPILALPEFFALKSKSNGKYLRYEPNANGTLEFSGDKIVSPFVKFRAEAVAHRQAGGGGSTTMYNLSCCYNNKYWRKASQPVSLISGGADAPEEDTSKWACTLFKAEFEGKRVVRLLHAHSNSYLGQSGPDRVLVVGRREQAEVCEVVDYSEAVVLLPKLVAFKGDNGKYVKHASIHVPPPAPLSLVMPGSWLLPILGAPAIIGSKFMPDMSYWVNALQFSVDTIEDLSAAHHVFVNPSDATIRIQSVATGNFWRRDADHEDWIRCDSTDATFDNKDTVFQVVRVAESGNSENVQIALRNCGNGLFCKRFWDSGIGSCLRANVPHVDGYSHLVVEEPVKQRRIFDVDIRTDDVRTVTVSTMKDPGHKIFPNGTSTTRKLKHKFVSTETASATWSRTMAWKIGGKLTVDFKIPGTGFLSKFLGGAKLEISGEYSQGEMKGGTNTTTTTKEIEEDYTVPPMKQVRLSMEERTTTREVPFSYSYTDKLYNDEEAVTYRLEDGLLTSTTTTQVIVPIEEPLNL</sequence>